<name>A0ABV8V6E1_9GAMM</name>
<gene>
    <name evidence="1" type="ORF">ACFOX3_14120</name>
</gene>
<keyword evidence="2" id="KW-1185">Reference proteome</keyword>
<proteinExistence type="predicted"/>
<dbReference type="EMBL" id="JBHSCX010000020">
    <property type="protein sequence ID" value="MFC4363448.1"/>
    <property type="molecule type" value="Genomic_DNA"/>
</dbReference>
<reference evidence="2" key="1">
    <citation type="journal article" date="2019" name="Int. J. Syst. Evol. Microbiol.">
        <title>The Global Catalogue of Microorganisms (GCM) 10K type strain sequencing project: providing services to taxonomists for standard genome sequencing and annotation.</title>
        <authorList>
            <consortium name="The Broad Institute Genomics Platform"/>
            <consortium name="The Broad Institute Genome Sequencing Center for Infectious Disease"/>
            <person name="Wu L."/>
            <person name="Ma J."/>
        </authorList>
    </citation>
    <scope>NUCLEOTIDE SEQUENCE [LARGE SCALE GENOMIC DNA]</scope>
    <source>
        <strain evidence="2">CECT 8570</strain>
    </source>
</reference>
<dbReference type="RefSeq" id="WP_290261264.1">
    <property type="nucleotide sequence ID" value="NZ_JAUFQG010000004.1"/>
</dbReference>
<accession>A0ABV8V6E1</accession>
<sequence>MRRFSFTLLLILAGCATQNQYTPVTPQTELGQPKLPALQVVNEHPSMAMYQACLAFDTESVMQHCRSNRIGATDMQLALQKSQRFEHHQDSRYSPDYTLHVATAQYLEESMEGLGNAVVSGLSLMLIPMHQAFVLKAEATLRWRGIPLELITIETPFTQSLTLANTTIDPHSQMAEAISAALLEQLEARDAFSVQFLAQKLGTSDYDLALIVPNQVGNYQLDQREWRRHPLQGAWVSYIDKNFQFDQFSLAVYPIKATDWQDIKATLEKEAMALQKDMLLDARQQKHELRFNDLQRLSWSIKGQTLDVYQMSAAHQADTGEALETRIYLFIQEDKVVATSSTLSGDNAPVQAFEAATQQLASTIQVPAESLFMAQLRKEWRETNSNNN</sequence>
<dbReference type="PROSITE" id="PS51257">
    <property type="entry name" value="PROKAR_LIPOPROTEIN"/>
    <property type="match status" value="1"/>
</dbReference>
<organism evidence="1 2">
    <name type="scientific">Simiduia curdlanivorans</name>
    <dbReference type="NCBI Taxonomy" id="1492769"/>
    <lineage>
        <taxon>Bacteria</taxon>
        <taxon>Pseudomonadati</taxon>
        <taxon>Pseudomonadota</taxon>
        <taxon>Gammaproteobacteria</taxon>
        <taxon>Cellvibrionales</taxon>
        <taxon>Cellvibrionaceae</taxon>
        <taxon>Simiduia</taxon>
    </lineage>
</organism>
<comment type="caution">
    <text evidence="1">The sequence shown here is derived from an EMBL/GenBank/DDBJ whole genome shotgun (WGS) entry which is preliminary data.</text>
</comment>
<evidence type="ECO:0008006" key="3">
    <source>
        <dbReference type="Google" id="ProtNLM"/>
    </source>
</evidence>
<evidence type="ECO:0000313" key="2">
    <source>
        <dbReference type="Proteomes" id="UP001595840"/>
    </source>
</evidence>
<dbReference type="Proteomes" id="UP001595840">
    <property type="component" value="Unassembled WGS sequence"/>
</dbReference>
<protein>
    <recommendedName>
        <fullName evidence="3">Lipoprotein</fullName>
    </recommendedName>
</protein>
<evidence type="ECO:0000313" key="1">
    <source>
        <dbReference type="EMBL" id="MFC4363448.1"/>
    </source>
</evidence>